<feature type="compositionally biased region" description="Basic and acidic residues" evidence="7">
    <location>
        <begin position="430"/>
        <end position="465"/>
    </location>
</feature>
<comment type="catalytic activity">
    <reaction evidence="1 6">
        <text>a 1,2-diacyl-sn-glycero-3-phospho-(1D-myo-inositol-4,5-bisphosphate) + H2O = 1D-myo-inositol 1,4,5-trisphosphate + a 1,2-diacyl-sn-glycerol + H(+)</text>
        <dbReference type="Rhea" id="RHEA:33179"/>
        <dbReference type="ChEBI" id="CHEBI:15377"/>
        <dbReference type="ChEBI" id="CHEBI:15378"/>
        <dbReference type="ChEBI" id="CHEBI:17815"/>
        <dbReference type="ChEBI" id="CHEBI:58456"/>
        <dbReference type="ChEBI" id="CHEBI:203600"/>
        <dbReference type="EC" id="3.1.4.11"/>
    </reaction>
</comment>
<dbReference type="GO" id="GO:0004435">
    <property type="term" value="F:phosphatidylinositol-4,5-bisphosphate phospholipase C activity"/>
    <property type="evidence" value="ECO:0007669"/>
    <property type="project" value="UniProtKB-EC"/>
</dbReference>
<dbReference type="Pfam" id="PF00388">
    <property type="entry name" value="PI-PLC-X"/>
    <property type="match status" value="1"/>
</dbReference>
<dbReference type="PRINTS" id="PR00390">
    <property type="entry name" value="PHPHLIPASEC"/>
</dbReference>
<keyword evidence="3 6" id="KW-0442">Lipid degradation</keyword>
<reference evidence="9" key="1">
    <citation type="journal article" date="2023" name="PLoS Negl. Trop. Dis.">
        <title>A genome sequence for Biomphalaria pfeifferi, the major vector snail for the human-infecting parasite Schistosoma mansoni.</title>
        <authorList>
            <person name="Bu L."/>
            <person name="Lu L."/>
            <person name="Laidemitt M.R."/>
            <person name="Zhang S.M."/>
            <person name="Mutuku M."/>
            <person name="Mkoji G."/>
            <person name="Steinauer M."/>
            <person name="Loker E.S."/>
        </authorList>
    </citation>
    <scope>NUCLEOTIDE SEQUENCE</scope>
    <source>
        <strain evidence="9">KasaAsao</strain>
    </source>
</reference>
<dbReference type="InterPro" id="IPR000909">
    <property type="entry name" value="PLipase_C_PInositol-sp_X_dom"/>
</dbReference>
<keyword evidence="5" id="KW-0807">Transducer</keyword>
<protein>
    <recommendedName>
        <fullName evidence="6">Phosphoinositide phospholipase C</fullName>
        <ecNumber evidence="6">3.1.4.11</ecNumber>
    </recommendedName>
</protein>
<sequence length="617" mass="69051">MIKILFFQTDAVKGGGQTHAALASDGSKSYSGKSKRTPSPLRKVRSEMNKSHNSDPTLNQIARGSPTLGFRPRSLTFSFTSRYRSRRRRMSLGCRSGDKSSSITHSTQLSFLDFVDLFKSFGLRCRKDLKELFDQVSSSKKPHVEEAPTSFDTTSQAPTNDNICSITRITPQDLKLDSQQRHKICDAIAVSSIISNCAGVDTSHSSYLTPSEIHDFLVSFQEEHLNLEEIAELDMDHPLPHYYIASSHNTYLTGHQLKGESSVELYSQVLLMGCRCVELDCWDGEDGMPIIYHGHTLTTKISFKGVVEAINRSAFVTSPYPIILSIENHCSLPQQQKMAQIFVSVFGDKLVTDFLFDSDFIDDPVLPSPNQLKYKILIKNKKLKDNETLAATKKIYTHTRASSIPSSETTSINDFDDDDDDDEDEDDVTDAVKELRRSVDSQDSPTPEHEDKSKGDQPRSRTDSIEDLRNRYGSDQFFGKISHPKSHPELDWQFEEEITSLKVQPKVKTKKASQIAKELSDLVVYTHAVKFRGLSMSPNTSLKQKKVPSRRSILTASMGTSPSTPTLMASGLDKTDSSLQVTIPKMKRPEVPSCYLVSSLNENKAKQLCRRSPLATV</sequence>
<dbReference type="SUPFAM" id="SSF51695">
    <property type="entry name" value="PLC-like phosphodiesterases"/>
    <property type="match status" value="1"/>
</dbReference>
<feature type="compositionally biased region" description="Acidic residues" evidence="7">
    <location>
        <begin position="414"/>
        <end position="429"/>
    </location>
</feature>
<evidence type="ECO:0000256" key="3">
    <source>
        <dbReference type="ARBA" id="ARBA00022963"/>
    </source>
</evidence>
<feature type="region of interest" description="Disordered" evidence="7">
    <location>
        <begin position="400"/>
        <end position="465"/>
    </location>
</feature>
<keyword evidence="10" id="KW-1185">Reference proteome</keyword>
<comment type="caution">
    <text evidence="9">The sequence shown here is derived from an EMBL/GenBank/DDBJ whole genome shotgun (WGS) entry which is preliminary data.</text>
</comment>
<dbReference type="PANTHER" id="PTHR10336">
    <property type="entry name" value="PHOSPHOINOSITIDE-SPECIFIC PHOSPHOLIPASE C FAMILY PROTEIN"/>
    <property type="match status" value="1"/>
</dbReference>
<dbReference type="FunFam" id="3.20.20.190:FF:000084">
    <property type="match status" value="1"/>
</dbReference>
<evidence type="ECO:0000256" key="6">
    <source>
        <dbReference type="RuleBase" id="RU361133"/>
    </source>
</evidence>
<evidence type="ECO:0000256" key="7">
    <source>
        <dbReference type="SAM" id="MobiDB-lite"/>
    </source>
</evidence>
<evidence type="ECO:0000256" key="4">
    <source>
        <dbReference type="ARBA" id="ARBA00023098"/>
    </source>
</evidence>
<feature type="compositionally biased region" description="Polar residues" evidence="7">
    <location>
        <begin position="400"/>
        <end position="413"/>
    </location>
</feature>
<keyword evidence="2 6" id="KW-0378">Hydrolase</keyword>
<dbReference type="GO" id="GO:0051209">
    <property type="term" value="P:release of sequestered calcium ion into cytosol"/>
    <property type="evidence" value="ECO:0007669"/>
    <property type="project" value="TreeGrafter"/>
</dbReference>
<feature type="domain" description="Phosphatidylinositol-specific phospholipase C X" evidence="8">
    <location>
        <begin position="233"/>
        <end position="381"/>
    </location>
</feature>
<proteinExistence type="predicted"/>
<gene>
    <name evidence="9" type="ORF">Bpfe_024075</name>
</gene>
<dbReference type="Proteomes" id="UP001233172">
    <property type="component" value="Unassembled WGS sequence"/>
</dbReference>
<evidence type="ECO:0000313" key="9">
    <source>
        <dbReference type="EMBL" id="KAK0046427.1"/>
    </source>
</evidence>
<dbReference type="InterPro" id="IPR017946">
    <property type="entry name" value="PLC-like_Pdiesterase_TIM-brl"/>
</dbReference>
<dbReference type="GO" id="GO:0046488">
    <property type="term" value="P:phosphatidylinositol metabolic process"/>
    <property type="evidence" value="ECO:0007669"/>
    <property type="project" value="TreeGrafter"/>
</dbReference>
<reference evidence="9" key="2">
    <citation type="submission" date="2023-04" db="EMBL/GenBank/DDBJ databases">
        <authorList>
            <person name="Bu L."/>
            <person name="Lu L."/>
            <person name="Laidemitt M.R."/>
            <person name="Zhang S.M."/>
            <person name="Mutuku M."/>
            <person name="Mkoji G."/>
            <person name="Steinauer M."/>
            <person name="Loker E.S."/>
        </authorList>
    </citation>
    <scope>NUCLEOTIDE SEQUENCE</scope>
    <source>
        <strain evidence="9">KasaAsao</strain>
        <tissue evidence="9">Whole Snail</tissue>
    </source>
</reference>
<evidence type="ECO:0000256" key="5">
    <source>
        <dbReference type="ARBA" id="ARBA00023224"/>
    </source>
</evidence>
<evidence type="ECO:0000256" key="2">
    <source>
        <dbReference type="ARBA" id="ARBA00022801"/>
    </source>
</evidence>
<accession>A0AAD8EZN4</accession>
<dbReference type="GO" id="GO:0048015">
    <property type="term" value="P:phosphatidylinositol-mediated signaling"/>
    <property type="evidence" value="ECO:0007669"/>
    <property type="project" value="TreeGrafter"/>
</dbReference>
<evidence type="ECO:0000259" key="8">
    <source>
        <dbReference type="SMART" id="SM00148"/>
    </source>
</evidence>
<feature type="region of interest" description="Disordered" evidence="7">
    <location>
        <begin position="17"/>
        <end position="69"/>
    </location>
</feature>
<dbReference type="EMBL" id="JASAOG010000165">
    <property type="protein sequence ID" value="KAK0046427.1"/>
    <property type="molecule type" value="Genomic_DNA"/>
</dbReference>
<dbReference type="Gene3D" id="3.20.20.190">
    <property type="entry name" value="Phosphatidylinositol (PI) phosphodiesterase"/>
    <property type="match status" value="1"/>
</dbReference>
<evidence type="ECO:0000313" key="10">
    <source>
        <dbReference type="Proteomes" id="UP001233172"/>
    </source>
</evidence>
<evidence type="ECO:0000256" key="1">
    <source>
        <dbReference type="ARBA" id="ARBA00001195"/>
    </source>
</evidence>
<dbReference type="SMART" id="SM00148">
    <property type="entry name" value="PLCXc"/>
    <property type="match status" value="1"/>
</dbReference>
<dbReference type="EC" id="3.1.4.11" evidence="6"/>
<dbReference type="AlphaFoldDB" id="A0AAD8EZN4"/>
<feature type="compositionally biased region" description="Basic and acidic residues" evidence="7">
    <location>
        <begin position="44"/>
        <end position="53"/>
    </location>
</feature>
<dbReference type="GO" id="GO:0007265">
    <property type="term" value="P:Ras protein signal transduction"/>
    <property type="evidence" value="ECO:0007669"/>
    <property type="project" value="TreeGrafter"/>
</dbReference>
<dbReference type="GO" id="GO:0016042">
    <property type="term" value="P:lipid catabolic process"/>
    <property type="evidence" value="ECO:0007669"/>
    <property type="project" value="UniProtKB-KW"/>
</dbReference>
<organism evidence="9 10">
    <name type="scientific">Biomphalaria pfeifferi</name>
    <name type="common">Bloodfluke planorb</name>
    <name type="synonym">Freshwater snail</name>
    <dbReference type="NCBI Taxonomy" id="112525"/>
    <lineage>
        <taxon>Eukaryota</taxon>
        <taxon>Metazoa</taxon>
        <taxon>Spiralia</taxon>
        <taxon>Lophotrochozoa</taxon>
        <taxon>Mollusca</taxon>
        <taxon>Gastropoda</taxon>
        <taxon>Heterobranchia</taxon>
        <taxon>Euthyneura</taxon>
        <taxon>Panpulmonata</taxon>
        <taxon>Hygrophila</taxon>
        <taxon>Lymnaeoidea</taxon>
        <taxon>Planorbidae</taxon>
        <taxon>Biomphalaria</taxon>
    </lineage>
</organism>
<dbReference type="PANTHER" id="PTHR10336:SF6">
    <property type="entry name" value="1-PHOSPHATIDYLINOSITOL 4,5-BISPHOSPHATE PHOSPHODIESTERASE EPSILON-1"/>
    <property type="match status" value="1"/>
</dbReference>
<dbReference type="GO" id="GO:0007186">
    <property type="term" value="P:G protein-coupled receptor signaling pathway"/>
    <property type="evidence" value="ECO:0007669"/>
    <property type="project" value="TreeGrafter"/>
</dbReference>
<name>A0AAD8EZN4_BIOPF</name>
<dbReference type="InterPro" id="IPR001192">
    <property type="entry name" value="PI-PLC_fam"/>
</dbReference>
<keyword evidence="4 6" id="KW-0443">Lipid metabolism</keyword>
<dbReference type="PROSITE" id="PS50007">
    <property type="entry name" value="PIPLC_X_DOMAIN"/>
    <property type="match status" value="1"/>
</dbReference>